<dbReference type="Pfam" id="PF17832">
    <property type="entry name" value="Pre-PUA"/>
    <property type="match status" value="1"/>
</dbReference>
<dbReference type="InterPro" id="IPR015947">
    <property type="entry name" value="PUA-like_sf"/>
</dbReference>
<dbReference type="AlphaFoldDB" id="A0A9W7YAJ3"/>
<sequence length="182" mass="20089">MFKKFNLQESTNGKNPVKASTVRGIRAKLLEDYPGLEAHVEDILPKKVNLTQIKCKGRIVLYTVDDEILFFQHFDDPITPTLHLLHKYPSILPHVQVDRGAIKFVLSGANIMCPGLTSPGARLPEESIPVGSVVAVMAEGKEHALATGMTTMSTDEIKSVNKGNGIDLIQYLGDPLWKTRLE</sequence>
<organism evidence="8 9">
    <name type="scientific">Coemansia biformis</name>
    <dbReference type="NCBI Taxonomy" id="1286918"/>
    <lineage>
        <taxon>Eukaryota</taxon>
        <taxon>Fungi</taxon>
        <taxon>Fungi incertae sedis</taxon>
        <taxon>Zoopagomycota</taxon>
        <taxon>Kickxellomycotina</taxon>
        <taxon>Kickxellomycetes</taxon>
        <taxon>Kickxellales</taxon>
        <taxon>Kickxellaceae</taxon>
        <taxon>Coemansia</taxon>
    </lineage>
</organism>
<dbReference type="NCBIfam" id="TIGR00451">
    <property type="entry name" value="unchar_dom_2"/>
    <property type="match status" value="1"/>
</dbReference>
<comment type="function">
    <text evidence="3 6">Involved in translation.</text>
</comment>
<dbReference type="Proteomes" id="UP001143981">
    <property type="component" value="Unassembled WGS sequence"/>
</dbReference>
<evidence type="ECO:0000313" key="9">
    <source>
        <dbReference type="Proteomes" id="UP001143981"/>
    </source>
</evidence>
<evidence type="ECO:0000256" key="1">
    <source>
        <dbReference type="ARBA" id="ARBA00004496"/>
    </source>
</evidence>
<evidence type="ECO:0000256" key="4">
    <source>
        <dbReference type="ARBA" id="ARBA00061046"/>
    </source>
</evidence>
<gene>
    <name evidence="8" type="primary">TMA20</name>
    <name evidence="8" type="ORF">LPJ61_004498</name>
</gene>
<dbReference type="PANTHER" id="PTHR22798">
    <property type="entry name" value="MCT-1 PROTEIN"/>
    <property type="match status" value="1"/>
</dbReference>
<dbReference type="PIRSF" id="PIRSF005067">
    <property type="entry name" value="Tma_RNA-bind_prd"/>
    <property type="match status" value="1"/>
</dbReference>
<keyword evidence="2 6" id="KW-0963">Cytoplasm</keyword>
<reference evidence="8" key="1">
    <citation type="submission" date="2022-07" db="EMBL/GenBank/DDBJ databases">
        <title>Phylogenomic reconstructions and comparative analyses of Kickxellomycotina fungi.</title>
        <authorList>
            <person name="Reynolds N.K."/>
            <person name="Stajich J.E."/>
            <person name="Barry K."/>
            <person name="Grigoriev I.V."/>
            <person name="Crous P."/>
            <person name="Smith M.E."/>
        </authorList>
    </citation>
    <scope>NUCLEOTIDE SEQUENCE</scope>
    <source>
        <strain evidence="8">BCRC 34381</strain>
    </source>
</reference>
<evidence type="ECO:0000256" key="3">
    <source>
        <dbReference type="ARBA" id="ARBA00060251"/>
    </source>
</evidence>
<dbReference type="Gene3D" id="3.10.400.20">
    <property type="match status" value="1"/>
</dbReference>
<evidence type="ECO:0000259" key="7">
    <source>
        <dbReference type="SMART" id="SM00359"/>
    </source>
</evidence>
<dbReference type="InterPro" id="IPR016437">
    <property type="entry name" value="MCT-1/Tma20"/>
</dbReference>
<dbReference type="InterPro" id="IPR004521">
    <property type="entry name" value="Uncharacterised_CHP00451"/>
</dbReference>
<dbReference type="CDD" id="cd11609">
    <property type="entry name" value="MCT1_N"/>
    <property type="match status" value="1"/>
</dbReference>
<evidence type="ECO:0000256" key="5">
    <source>
        <dbReference type="ARBA" id="ARBA00070056"/>
    </source>
</evidence>
<comment type="subcellular location">
    <subcellularLocation>
        <location evidence="1 6">Cytoplasm</location>
    </subcellularLocation>
</comment>
<dbReference type="CDD" id="cd21155">
    <property type="entry name" value="PUA_MCTS-1-like"/>
    <property type="match status" value="1"/>
</dbReference>
<dbReference type="InterPro" id="IPR002478">
    <property type="entry name" value="PUA"/>
</dbReference>
<accession>A0A9W7YAJ3</accession>
<dbReference type="EMBL" id="JANBOI010001051">
    <property type="protein sequence ID" value="KAJ1727576.1"/>
    <property type="molecule type" value="Genomic_DNA"/>
</dbReference>
<dbReference type="GO" id="GO:0001731">
    <property type="term" value="P:formation of translation preinitiation complex"/>
    <property type="evidence" value="ECO:0007669"/>
    <property type="project" value="TreeGrafter"/>
</dbReference>
<comment type="caution">
    <text evidence="8">The sequence shown here is derived from an EMBL/GenBank/DDBJ whole genome shotgun (WGS) entry which is preliminary data.</text>
</comment>
<dbReference type="PANTHER" id="PTHR22798:SF0">
    <property type="entry name" value="MALIGNANT T-CELL-AMPLIFIED SEQUENCE 1"/>
    <property type="match status" value="1"/>
</dbReference>
<name>A0A9W7YAJ3_9FUNG</name>
<comment type="similarity">
    <text evidence="4 6">Belongs to the TMA20 family.</text>
</comment>
<evidence type="ECO:0000256" key="2">
    <source>
        <dbReference type="ARBA" id="ARBA00022490"/>
    </source>
</evidence>
<dbReference type="GO" id="GO:0005737">
    <property type="term" value="C:cytoplasm"/>
    <property type="evidence" value="ECO:0007669"/>
    <property type="project" value="UniProtKB-SubCell"/>
</dbReference>
<dbReference type="SMART" id="SM00359">
    <property type="entry name" value="PUA"/>
    <property type="match status" value="1"/>
</dbReference>
<dbReference type="PROSITE" id="PS50890">
    <property type="entry name" value="PUA"/>
    <property type="match status" value="1"/>
</dbReference>
<dbReference type="Pfam" id="PF01472">
    <property type="entry name" value="PUA"/>
    <property type="match status" value="1"/>
</dbReference>
<dbReference type="GO" id="GO:0003723">
    <property type="term" value="F:RNA binding"/>
    <property type="evidence" value="ECO:0007669"/>
    <property type="project" value="InterPro"/>
</dbReference>
<proteinExistence type="inferred from homology"/>
<dbReference type="SUPFAM" id="SSF88697">
    <property type="entry name" value="PUA domain-like"/>
    <property type="match status" value="1"/>
</dbReference>
<keyword evidence="9" id="KW-1185">Reference proteome</keyword>
<protein>
    <recommendedName>
        <fullName evidence="5 6">Translation machinery-associated protein 20</fullName>
    </recommendedName>
</protein>
<feature type="domain" description="PUA" evidence="7">
    <location>
        <begin position="93"/>
        <end position="173"/>
    </location>
</feature>
<evidence type="ECO:0000313" key="8">
    <source>
        <dbReference type="EMBL" id="KAJ1727576.1"/>
    </source>
</evidence>
<dbReference type="OrthoDB" id="10249667at2759"/>
<evidence type="ECO:0000256" key="6">
    <source>
        <dbReference type="PIRNR" id="PIRNR005067"/>
    </source>
</evidence>
<dbReference type="InterPro" id="IPR041366">
    <property type="entry name" value="Pre-PUA"/>
</dbReference>
<dbReference type="FunFam" id="3.10.400.20:FF:000001">
    <property type="entry name" value="Malignant T-cell-amplified sequence 1"/>
    <property type="match status" value="1"/>
</dbReference>